<feature type="domain" description="Peptidase M56" evidence="2">
    <location>
        <begin position="59"/>
        <end position="264"/>
    </location>
</feature>
<reference evidence="3 4" key="1">
    <citation type="submission" date="2011-08" db="EMBL/GenBank/DDBJ databases">
        <authorList>
            <person name="Weinstock G."/>
            <person name="Sodergren E."/>
            <person name="Clifton S."/>
            <person name="Fulton L."/>
            <person name="Fulton B."/>
            <person name="Courtney L."/>
            <person name="Fronick C."/>
            <person name="Harrison M."/>
            <person name="Strong C."/>
            <person name="Farmer C."/>
            <person name="Delahaunty K."/>
            <person name="Markovic C."/>
            <person name="Hall O."/>
            <person name="Minx P."/>
            <person name="Tomlinson C."/>
            <person name="Mitreva M."/>
            <person name="Hou S."/>
            <person name="Chen J."/>
            <person name="Wollam A."/>
            <person name="Pepin K.H."/>
            <person name="Johnson M."/>
            <person name="Bhonagiri V."/>
            <person name="Zhang X."/>
            <person name="Suruliraj S."/>
            <person name="Warren W."/>
            <person name="Chinwalla A."/>
            <person name="Mardis E.R."/>
            <person name="Wilson R.K."/>
        </authorList>
    </citation>
    <scope>NUCLEOTIDE SEQUENCE [LARGE SCALE GENOMIC DNA]</scope>
    <source>
        <strain evidence="3 4">DP7</strain>
    </source>
</reference>
<dbReference type="Proteomes" id="UP000004416">
    <property type="component" value="Unassembled WGS sequence"/>
</dbReference>
<dbReference type="InterPro" id="IPR052173">
    <property type="entry name" value="Beta-lactam_resp_regulator"/>
</dbReference>
<gene>
    <name evidence="3" type="ORF">HMPREF0322_01672</name>
</gene>
<keyword evidence="1" id="KW-0472">Membrane</keyword>
<dbReference type="AlphaFoldDB" id="G9XL38"/>
<dbReference type="CDD" id="cd07341">
    <property type="entry name" value="M56_BlaR1_MecR1_like"/>
    <property type="match status" value="1"/>
</dbReference>
<evidence type="ECO:0000256" key="1">
    <source>
        <dbReference type="SAM" id="Phobius"/>
    </source>
</evidence>
<dbReference type="HOGENOM" id="CLU_054567_0_0_9"/>
<dbReference type="RefSeq" id="WP_005810904.1">
    <property type="nucleotide sequence ID" value="NZ_JH414460.1"/>
</dbReference>
<comment type="caution">
    <text evidence="3">The sequence shown here is derived from an EMBL/GenBank/DDBJ whole genome shotgun (WGS) entry which is preliminary data.</text>
</comment>
<feature type="transmembrane region" description="Helical" evidence="1">
    <location>
        <begin position="301"/>
        <end position="323"/>
    </location>
</feature>
<dbReference type="PANTHER" id="PTHR34978:SF3">
    <property type="entry name" value="SLR0241 PROTEIN"/>
    <property type="match status" value="1"/>
</dbReference>
<dbReference type="EMBL" id="AFZX01000040">
    <property type="protein sequence ID" value="EHL07555.1"/>
    <property type="molecule type" value="Genomic_DNA"/>
</dbReference>
<feature type="transmembrane region" description="Helical" evidence="1">
    <location>
        <begin position="32"/>
        <end position="52"/>
    </location>
</feature>
<dbReference type="PANTHER" id="PTHR34978">
    <property type="entry name" value="POSSIBLE SENSOR-TRANSDUCER PROTEIN BLAR"/>
    <property type="match status" value="1"/>
</dbReference>
<dbReference type="Pfam" id="PF05569">
    <property type="entry name" value="Peptidase_M56"/>
    <property type="match status" value="1"/>
</dbReference>
<keyword evidence="1" id="KW-0812">Transmembrane</keyword>
<sequence>MMITAYSVLTAILWCNIFIGVVALIRRRDSFIIHFSIFPLLFLVFASIFRLLCSIELPITTVIRSEVILPTVIDSFTKPLVVMGSSASTVNIATILIVIWAGGCLYHIQKYIRSLIRFNKRIAAVPGTSDPQILSAVNEIVDESRKRRHVKIIKSTEIISPMVTGFFKPVILMPDIELSDSELKDILLHEWTHFLHKDAWVKLMMYVILTVFWWNPLIHLLNKDLDHILEIRCDLKLSAQWDKEKRFHYLENITKIVRWARHRKSLLDTPSHVTALISTKSSSKIEQRFNLVLNTESPKRYSLPSLLICGSMLLVLGFSYTFVLQPAGFPTAEPGYDFFVIKPENAYLISNEDGTYSLYVDDQYRINLTTIDSEPYLALPIK</sequence>
<name>G9XL38_DESHA</name>
<evidence type="ECO:0000313" key="3">
    <source>
        <dbReference type="EMBL" id="EHL07555.1"/>
    </source>
</evidence>
<feature type="transmembrane region" description="Helical" evidence="1">
    <location>
        <begin position="89"/>
        <end position="108"/>
    </location>
</feature>
<evidence type="ECO:0000259" key="2">
    <source>
        <dbReference type="Pfam" id="PF05569"/>
    </source>
</evidence>
<organism evidence="3 4">
    <name type="scientific">Desulfitobacterium hafniense DP7</name>
    <dbReference type="NCBI Taxonomy" id="537010"/>
    <lineage>
        <taxon>Bacteria</taxon>
        <taxon>Bacillati</taxon>
        <taxon>Bacillota</taxon>
        <taxon>Clostridia</taxon>
        <taxon>Eubacteriales</taxon>
        <taxon>Desulfitobacteriaceae</taxon>
        <taxon>Desulfitobacterium</taxon>
    </lineage>
</organism>
<protein>
    <submittedName>
        <fullName evidence="3">Peptidase, M56 family</fullName>
    </submittedName>
</protein>
<accession>G9XL38</accession>
<keyword evidence="1" id="KW-1133">Transmembrane helix</keyword>
<dbReference type="PATRIC" id="fig|537010.4.peg.1556"/>
<dbReference type="InterPro" id="IPR008756">
    <property type="entry name" value="Peptidase_M56"/>
</dbReference>
<feature type="transmembrane region" description="Helical" evidence="1">
    <location>
        <begin position="6"/>
        <end position="25"/>
    </location>
</feature>
<proteinExistence type="predicted"/>
<evidence type="ECO:0000313" key="4">
    <source>
        <dbReference type="Proteomes" id="UP000004416"/>
    </source>
</evidence>